<dbReference type="InParanoid" id="G2QAI2"/>
<name>G2QAI2_THET4</name>
<dbReference type="PANTHER" id="PTHR47660">
    <property type="entry name" value="TRANSCRIPTION FACTOR WITH C2H2 AND ZN(2)-CYS(6) DNA BINDING DOMAIN (EUROFUNG)-RELATED-RELATED"/>
    <property type="match status" value="1"/>
</dbReference>
<evidence type="ECO:0000256" key="1">
    <source>
        <dbReference type="ARBA" id="ARBA00022723"/>
    </source>
</evidence>
<dbReference type="GO" id="GO:0008270">
    <property type="term" value="F:zinc ion binding"/>
    <property type="evidence" value="ECO:0007669"/>
    <property type="project" value="InterPro"/>
</dbReference>
<dbReference type="GO" id="GO:0003677">
    <property type="term" value="F:DNA binding"/>
    <property type="evidence" value="ECO:0007669"/>
    <property type="project" value="InterPro"/>
</dbReference>
<evidence type="ECO:0000256" key="5">
    <source>
        <dbReference type="ARBA" id="ARBA00023242"/>
    </source>
</evidence>
<evidence type="ECO:0000256" key="2">
    <source>
        <dbReference type="ARBA" id="ARBA00022833"/>
    </source>
</evidence>
<keyword evidence="2" id="KW-0862">Zinc</keyword>
<dbReference type="HOGENOM" id="CLU_008362_1_0_1"/>
<evidence type="ECO:0000256" key="3">
    <source>
        <dbReference type="ARBA" id="ARBA00023015"/>
    </source>
</evidence>
<dbReference type="RefSeq" id="XP_003661123.1">
    <property type="nucleotide sequence ID" value="XM_003661075.1"/>
</dbReference>
<evidence type="ECO:0000259" key="6">
    <source>
        <dbReference type="Pfam" id="PF04082"/>
    </source>
</evidence>
<reference evidence="7 8" key="1">
    <citation type="journal article" date="2011" name="Nat. Biotechnol.">
        <title>Comparative genomic analysis of the thermophilic biomass-degrading fungi Myceliophthora thermophila and Thielavia terrestris.</title>
        <authorList>
            <person name="Berka R.M."/>
            <person name="Grigoriev I.V."/>
            <person name="Otillar R."/>
            <person name="Salamov A."/>
            <person name="Grimwood J."/>
            <person name="Reid I."/>
            <person name="Ishmael N."/>
            <person name="John T."/>
            <person name="Darmond C."/>
            <person name="Moisan M.-C."/>
            <person name="Henrissat B."/>
            <person name="Coutinho P.M."/>
            <person name="Lombard V."/>
            <person name="Natvig D.O."/>
            <person name="Lindquist E."/>
            <person name="Schmutz J."/>
            <person name="Lucas S."/>
            <person name="Harris P."/>
            <person name="Powlowski J."/>
            <person name="Bellemare A."/>
            <person name="Taylor D."/>
            <person name="Butler G."/>
            <person name="de Vries R.P."/>
            <person name="Allijn I.E."/>
            <person name="van den Brink J."/>
            <person name="Ushinsky S."/>
            <person name="Storms R."/>
            <person name="Powell A.J."/>
            <person name="Paulsen I.T."/>
            <person name="Elbourne L.D.H."/>
            <person name="Baker S.E."/>
            <person name="Magnuson J."/>
            <person name="LaBoissiere S."/>
            <person name="Clutterbuck A.J."/>
            <person name="Martinez D."/>
            <person name="Wogulis M."/>
            <person name="de Leon A.L."/>
            <person name="Rey M.W."/>
            <person name="Tsang A."/>
        </authorList>
    </citation>
    <scope>NUCLEOTIDE SEQUENCE [LARGE SCALE GENOMIC DNA]</scope>
    <source>
        <strain evidence="8">ATCC 42464 / BCRC 31852 / DSM 1799</strain>
    </source>
</reference>
<dbReference type="GeneID" id="11511802"/>
<evidence type="ECO:0000256" key="4">
    <source>
        <dbReference type="ARBA" id="ARBA00023163"/>
    </source>
</evidence>
<dbReference type="OMA" id="WTVFRCT"/>
<dbReference type="PANTHER" id="PTHR47660:SF2">
    <property type="entry name" value="TRANSCRIPTION FACTOR WITH C2H2 AND ZN(2)-CYS(6) DNA BINDING DOMAIN (EUROFUNG)"/>
    <property type="match status" value="1"/>
</dbReference>
<dbReference type="AlphaFoldDB" id="G2QAI2"/>
<dbReference type="KEGG" id="mtm:MYCTH_2059558"/>
<dbReference type="CDD" id="cd12148">
    <property type="entry name" value="fungal_TF_MHR"/>
    <property type="match status" value="1"/>
</dbReference>
<gene>
    <name evidence="7" type="ORF">MYCTH_2059558</name>
</gene>
<keyword evidence="1" id="KW-0479">Metal-binding</keyword>
<keyword evidence="5" id="KW-0539">Nucleus</keyword>
<dbReference type="VEuPathDB" id="FungiDB:MYCTH_2059558"/>
<keyword evidence="4" id="KW-0804">Transcription</keyword>
<dbReference type="OrthoDB" id="40579at2759"/>
<accession>G2QAI2</accession>
<dbReference type="GO" id="GO:0006351">
    <property type="term" value="P:DNA-templated transcription"/>
    <property type="evidence" value="ECO:0007669"/>
    <property type="project" value="InterPro"/>
</dbReference>
<keyword evidence="3" id="KW-0805">Transcription regulation</keyword>
<dbReference type="Proteomes" id="UP000007322">
    <property type="component" value="Chromosome 2"/>
</dbReference>
<dbReference type="InterPro" id="IPR007219">
    <property type="entry name" value="XnlR_reg_dom"/>
</dbReference>
<protein>
    <recommendedName>
        <fullName evidence="6">Xylanolytic transcriptional activator regulatory domain-containing protein</fullName>
    </recommendedName>
</protein>
<evidence type="ECO:0000313" key="8">
    <source>
        <dbReference type="Proteomes" id="UP000007322"/>
    </source>
</evidence>
<sequence>MGNDLAAADGSYPDYLPWSDFQDELDRYPSTVQLTRQDTSLCAIPNFANIPSPSELVVASSRTSINTPETSVMSLEYAAVPGTRDFATAVHSDSAVPEFEAVVLAEAEWNLARCNPPPPPGHCPKTAVVHLRILEQKSKQEDTWSALEEYLEKVEGDASDLAPVVPISSCTRDKLLAITQSFLHKALEIHRRGHNSCRKSGYCSPGDCNFIVLPPPKILEYFLRSYLRSLTVYYPLVTAGCVDPNEMLQDNQASTLLVLLMIAQGAAAMPLQEARYLSAGLTETCRISLFDIVEKDMGLSADPTTLRCALLFLVLGAWSGDKWLMDIAMGQRGMYMSTAKNPKFDDNAINSEVQWRAWVERETRHRLVYNYVMLDQELSLFHDTAPLFAITELQCPLPAPEVLWMSADSAQWLGAMQSLNVCTVNGTQPIFSTAPAAQSLHGLFQEFLQDHPLMGQAGLSPQHLRLLLHPLQAMVCHLRQMVSCFSDVFSTPHPAGCPVTKESILHRLDEVQALLQKWYDITMNYSKTNPGCPATHCNLIMYHLVSLNTVADFSEIERLARREEFGGLQWELPIRHGKCIFHRQKAIIHCGQVIRLLRLMPKECRPAWWPAAMYRAMLTLWADSISRVDPNARGDEHGNIGSQESVLVMIDQLTLEHPALINYLWSGNGMPLLTQPRGTQVGLDDPGRLLTCAINDIETCYSSRIGEGIKRKLISLGKNWNLEVSVLSPSGAGC</sequence>
<organism evidence="7 8">
    <name type="scientific">Thermothelomyces thermophilus (strain ATCC 42464 / BCRC 31852 / DSM 1799)</name>
    <name type="common">Sporotrichum thermophile</name>
    <dbReference type="NCBI Taxonomy" id="573729"/>
    <lineage>
        <taxon>Eukaryota</taxon>
        <taxon>Fungi</taxon>
        <taxon>Dikarya</taxon>
        <taxon>Ascomycota</taxon>
        <taxon>Pezizomycotina</taxon>
        <taxon>Sordariomycetes</taxon>
        <taxon>Sordariomycetidae</taxon>
        <taxon>Sordariales</taxon>
        <taxon>Chaetomiaceae</taxon>
        <taxon>Thermothelomyces</taxon>
    </lineage>
</organism>
<proteinExistence type="predicted"/>
<evidence type="ECO:0000313" key="7">
    <source>
        <dbReference type="EMBL" id="AEO55878.1"/>
    </source>
</evidence>
<dbReference type="eggNOG" id="KOG1721">
    <property type="taxonomic scope" value="Eukaryota"/>
</dbReference>
<dbReference type="Pfam" id="PF04082">
    <property type="entry name" value="Fungal_trans"/>
    <property type="match status" value="1"/>
</dbReference>
<keyword evidence="8" id="KW-1185">Reference proteome</keyword>
<feature type="domain" description="Xylanolytic transcriptional activator regulatory" evidence="6">
    <location>
        <begin position="226"/>
        <end position="413"/>
    </location>
</feature>
<dbReference type="EMBL" id="CP003003">
    <property type="protein sequence ID" value="AEO55878.1"/>
    <property type="molecule type" value="Genomic_DNA"/>
</dbReference>